<proteinExistence type="predicted"/>
<comment type="caution">
    <text evidence="1">The sequence shown here is derived from an EMBL/GenBank/DDBJ whole genome shotgun (WGS) entry which is preliminary data.</text>
</comment>
<dbReference type="Proteomes" id="UP000299102">
    <property type="component" value="Unassembled WGS sequence"/>
</dbReference>
<reference evidence="1 2" key="1">
    <citation type="journal article" date="2019" name="Commun. Biol.">
        <title>The bagworm genome reveals a unique fibroin gene that provides high tensile strength.</title>
        <authorList>
            <person name="Kono N."/>
            <person name="Nakamura H."/>
            <person name="Ohtoshi R."/>
            <person name="Tomita M."/>
            <person name="Numata K."/>
            <person name="Arakawa K."/>
        </authorList>
    </citation>
    <scope>NUCLEOTIDE SEQUENCE [LARGE SCALE GENOMIC DNA]</scope>
</reference>
<evidence type="ECO:0000313" key="2">
    <source>
        <dbReference type="Proteomes" id="UP000299102"/>
    </source>
</evidence>
<name>A0A4C1Z5Z2_EUMVA</name>
<protein>
    <submittedName>
        <fullName evidence="1">Uncharacterized protein</fullName>
    </submittedName>
</protein>
<organism evidence="1 2">
    <name type="scientific">Eumeta variegata</name>
    <name type="common">Bagworm moth</name>
    <name type="synonym">Eumeta japonica</name>
    <dbReference type="NCBI Taxonomy" id="151549"/>
    <lineage>
        <taxon>Eukaryota</taxon>
        <taxon>Metazoa</taxon>
        <taxon>Ecdysozoa</taxon>
        <taxon>Arthropoda</taxon>
        <taxon>Hexapoda</taxon>
        <taxon>Insecta</taxon>
        <taxon>Pterygota</taxon>
        <taxon>Neoptera</taxon>
        <taxon>Endopterygota</taxon>
        <taxon>Lepidoptera</taxon>
        <taxon>Glossata</taxon>
        <taxon>Ditrysia</taxon>
        <taxon>Tineoidea</taxon>
        <taxon>Psychidae</taxon>
        <taxon>Oiketicinae</taxon>
        <taxon>Eumeta</taxon>
    </lineage>
</organism>
<accession>A0A4C1Z5Z2</accession>
<sequence length="155" mass="17183">MGKFLDKNRISDEVLERAMEGVERARINKQRHLASARAARAAAAPVTPRHPFRILIMSALPVRGETGNWERFQSAYVFLLCPVDAHRRSPAAFVSVRPQVSSVSSGRRRSRITSLGSDLVRAARHVAPRPSRSTGRITMIMIALTSLVTNDHTTT</sequence>
<keyword evidence="2" id="KW-1185">Reference proteome</keyword>
<evidence type="ECO:0000313" key="1">
    <source>
        <dbReference type="EMBL" id="GBP82484.1"/>
    </source>
</evidence>
<gene>
    <name evidence="1" type="ORF">EVAR_58530_1</name>
</gene>
<dbReference type="AlphaFoldDB" id="A0A4C1Z5Z2"/>
<dbReference type="EMBL" id="BGZK01001568">
    <property type="protein sequence ID" value="GBP82484.1"/>
    <property type="molecule type" value="Genomic_DNA"/>
</dbReference>